<reference evidence="2 3" key="1">
    <citation type="submission" date="2023-10" db="EMBL/GenBank/DDBJ databases">
        <title>Virgibacillus soli CC-YMP-6 genome.</title>
        <authorList>
            <person name="Miliotis G."/>
            <person name="Sengupta P."/>
            <person name="Hameed A."/>
            <person name="Chuvochina M."/>
            <person name="Mcdonagh F."/>
            <person name="Simpson A.C."/>
            <person name="Singh N.K."/>
            <person name="Rekha P.D."/>
            <person name="Raman K."/>
            <person name="Hugenholtz P."/>
            <person name="Venkateswaran K."/>
        </authorList>
    </citation>
    <scope>NUCLEOTIDE SEQUENCE [LARGE SCALE GENOMIC DNA]</scope>
    <source>
        <strain evidence="2 3">CC-YMP-6</strain>
    </source>
</reference>
<feature type="domain" description="N-acetyltransferase" evidence="1">
    <location>
        <begin position="3"/>
        <end position="38"/>
    </location>
</feature>
<dbReference type="EMBL" id="JAWDIQ010000003">
    <property type="protein sequence ID" value="MDY0410422.1"/>
    <property type="molecule type" value="Genomic_DNA"/>
</dbReference>
<accession>A0ABU5CVM4</accession>
<protein>
    <submittedName>
        <fullName evidence="2">GNAT family N-acetyltransferase</fullName>
        <ecNumber evidence="2">2.3.1.-</ecNumber>
    </submittedName>
</protein>
<dbReference type="Pfam" id="PF13673">
    <property type="entry name" value="Acetyltransf_10"/>
    <property type="match status" value="1"/>
</dbReference>
<keyword evidence="2" id="KW-0808">Transferase</keyword>
<dbReference type="RefSeq" id="WP_320381558.1">
    <property type="nucleotide sequence ID" value="NZ_JAWDIQ010000003.1"/>
</dbReference>
<dbReference type="Gene3D" id="3.40.630.30">
    <property type="match status" value="1"/>
</dbReference>
<comment type="caution">
    <text evidence="2">The sequence shown here is derived from an EMBL/GenBank/DDBJ whole genome shotgun (WGS) entry which is preliminary data.</text>
</comment>
<dbReference type="InterPro" id="IPR000182">
    <property type="entry name" value="GNAT_dom"/>
</dbReference>
<keyword evidence="2" id="KW-0012">Acyltransferase</keyword>
<dbReference type="EC" id="2.3.1.-" evidence="2"/>
<dbReference type="InterPro" id="IPR016181">
    <property type="entry name" value="Acyl_CoA_acyltransferase"/>
</dbReference>
<evidence type="ECO:0000259" key="1">
    <source>
        <dbReference type="Pfam" id="PF13673"/>
    </source>
</evidence>
<evidence type="ECO:0000313" key="3">
    <source>
        <dbReference type="Proteomes" id="UP001275315"/>
    </source>
</evidence>
<dbReference type="SUPFAM" id="SSF55729">
    <property type="entry name" value="Acyl-CoA N-acyltransferases (Nat)"/>
    <property type="match status" value="1"/>
</dbReference>
<sequence>MRLQAQLYLEKFYSSLGFTRISKEYVEDGIPHVDMIWEQL</sequence>
<gene>
    <name evidence="2" type="ORF">RWD45_20080</name>
</gene>
<organism evidence="2 3">
    <name type="scientific">Paracerasibacillus soli</name>
    <dbReference type="NCBI Taxonomy" id="480284"/>
    <lineage>
        <taxon>Bacteria</taxon>
        <taxon>Bacillati</taxon>
        <taxon>Bacillota</taxon>
        <taxon>Bacilli</taxon>
        <taxon>Bacillales</taxon>
        <taxon>Bacillaceae</taxon>
        <taxon>Paracerasibacillus</taxon>
    </lineage>
</organism>
<keyword evidence="3" id="KW-1185">Reference proteome</keyword>
<proteinExistence type="predicted"/>
<dbReference type="GO" id="GO:0016746">
    <property type="term" value="F:acyltransferase activity"/>
    <property type="evidence" value="ECO:0007669"/>
    <property type="project" value="UniProtKB-KW"/>
</dbReference>
<dbReference type="Proteomes" id="UP001275315">
    <property type="component" value="Unassembled WGS sequence"/>
</dbReference>
<name>A0ABU5CVM4_9BACI</name>
<evidence type="ECO:0000313" key="2">
    <source>
        <dbReference type="EMBL" id="MDY0410422.1"/>
    </source>
</evidence>